<name>A0A3A1Y7J6_9GAMM</name>
<dbReference type="PANTHER" id="PTHR43479">
    <property type="entry name" value="ACREF/ENVCD OPERON REPRESSOR-RELATED"/>
    <property type="match status" value="1"/>
</dbReference>
<dbReference type="SUPFAM" id="SSF46689">
    <property type="entry name" value="Homeodomain-like"/>
    <property type="match status" value="1"/>
</dbReference>
<dbReference type="RefSeq" id="WP_119496576.1">
    <property type="nucleotide sequence ID" value="NZ_NRJH01000014.1"/>
</dbReference>
<sequence length="203" mass="24165">MYSKISPPLELQGKKVDLRVERTHVQIRMAMLELLNEKEYHSIRVEDILQKALVNRATFYKYYTCKDDLIGKMIEAVKINLDKTWEKRTKYGDLNDFLDHHINNLYAMRGEILALWKVNTPRHHLRQDMIKMVSNRFSELSLLAFPEKKPEDLELQSYIFSNLALDVLEYLFTKGVLSNLREISYHLEQILVMVNFDFRNIIK</sequence>
<dbReference type="Gene3D" id="1.10.357.10">
    <property type="entry name" value="Tetracycline Repressor, domain 2"/>
    <property type="match status" value="1"/>
</dbReference>
<keyword evidence="5" id="KW-1185">Reference proteome</keyword>
<dbReference type="InterPro" id="IPR001647">
    <property type="entry name" value="HTH_TetR"/>
</dbReference>
<dbReference type="AlphaFoldDB" id="A0A3A1Y7J6"/>
<dbReference type="InterPro" id="IPR050624">
    <property type="entry name" value="HTH-type_Tx_Regulator"/>
</dbReference>
<evidence type="ECO:0000313" key="4">
    <source>
        <dbReference type="EMBL" id="RIY33491.1"/>
    </source>
</evidence>
<reference evidence="4 5" key="1">
    <citation type="submission" date="2017-08" db="EMBL/GenBank/DDBJ databases">
        <title>Reclassification of Bisgaard taxon 37 and 44.</title>
        <authorList>
            <person name="Christensen H."/>
        </authorList>
    </citation>
    <scope>NUCLEOTIDE SEQUENCE [LARGE SCALE GENOMIC DNA]</scope>
    <source>
        <strain evidence="4 5">B96_4</strain>
    </source>
</reference>
<evidence type="ECO:0000256" key="1">
    <source>
        <dbReference type="ARBA" id="ARBA00023125"/>
    </source>
</evidence>
<feature type="DNA-binding region" description="H-T-H motif" evidence="2">
    <location>
        <begin position="44"/>
        <end position="63"/>
    </location>
</feature>
<proteinExistence type="predicted"/>
<evidence type="ECO:0000259" key="3">
    <source>
        <dbReference type="PROSITE" id="PS50977"/>
    </source>
</evidence>
<evidence type="ECO:0000313" key="5">
    <source>
        <dbReference type="Proteomes" id="UP000266258"/>
    </source>
</evidence>
<dbReference type="Proteomes" id="UP000266258">
    <property type="component" value="Unassembled WGS sequence"/>
</dbReference>
<dbReference type="Pfam" id="PF00440">
    <property type="entry name" value="TetR_N"/>
    <property type="match status" value="1"/>
</dbReference>
<protein>
    <recommendedName>
        <fullName evidence="3">HTH tetR-type domain-containing protein</fullName>
    </recommendedName>
</protein>
<evidence type="ECO:0000256" key="2">
    <source>
        <dbReference type="PROSITE-ProRule" id="PRU00335"/>
    </source>
</evidence>
<dbReference type="PANTHER" id="PTHR43479:SF11">
    <property type="entry name" value="ACREF_ENVCD OPERON REPRESSOR-RELATED"/>
    <property type="match status" value="1"/>
</dbReference>
<dbReference type="InterPro" id="IPR009057">
    <property type="entry name" value="Homeodomain-like_sf"/>
</dbReference>
<dbReference type="GO" id="GO:0003677">
    <property type="term" value="F:DNA binding"/>
    <property type="evidence" value="ECO:0007669"/>
    <property type="project" value="UniProtKB-UniRule"/>
</dbReference>
<gene>
    <name evidence="4" type="ORF">CJP74_01835</name>
</gene>
<organism evidence="4 5">
    <name type="scientific">Psittacicella melopsittaci</name>
    <dbReference type="NCBI Taxonomy" id="2028576"/>
    <lineage>
        <taxon>Bacteria</taxon>
        <taxon>Pseudomonadati</taxon>
        <taxon>Pseudomonadota</taxon>
        <taxon>Gammaproteobacteria</taxon>
        <taxon>Pasteurellales</taxon>
        <taxon>Psittacicellaceae</taxon>
        <taxon>Psittacicella</taxon>
    </lineage>
</organism>
<dbReference type="PROSITE" id="PS50977">
    <property type="entry name" value="HTH_TETR_2"/>
    <property type="match status" value="1"/>
</dbReference>
<accession>A0A3A1Y7J6</accession>
<dbReference type="OrthoDB" id="9798857at2"/>
<comment type="caution">
    <text evidence="4">The sequence shown here is derived from an EMBL/GenBank/DDBJ whole genome shotgun (WGS) entry which is preliminary data.</text>
</comment>
<dbReference type="EMBL" id="NRJH01000014">
    <property type="protein sequence ID" value="RIY33491.1"/>
    <property type="molecule type" value="Genomic_DNA"/>
</dbReference>
<feature type="domain" description="HTH tetR-type" evidence="3">
    <location>
        <begin position="21"/>
        <end position="81"/>
    </location>
</feature>
<keyword evidence="1 2" id="KW-0238">DNA-binding</keyword>